<dbReference type="PROSITE" id="PS50932">
    <property type="entry name" value="HTH_LACI_2"/>
    <property type="match status" value="1"/>
</dbReference>
<sequence>MGEVRLKDIAEKAGVSIMTVSNVINGKNNRVSAKTIDRINAIIDECGYVPNLSARSLTNKTSNIIGIVISPYEGNEEANHLENPYISTMIGTIEKELRHEGYFTMVRSVSKKEDFTTLFRNWNVDGIIFLYPEKEEFIKPFVDNSRCPVAIFDSSLDIPGLISVSSDDWQGLYLSTKYMINHGHSHIAFVANYEGNPLLTRRFNGYRSALEESQIPFRPEYVYAYPPTYEGGIEAGKKIALSRNEITAAVTTADICAIGVMEGAKLGGYRIPVDLSIIGYDNLQLCQYTTPKLTSISQDLTRKAIQCTRLLLEKLRQGTTSSPSRIIMGVEIVERQSVISLF</sequence>
<feature type="domain" description="HTH lacI-type" evidence="4">
    <location>
        <begin position="4"/>
        <end position="59"/>
    </location>
</feature>
<reference evidence="5" key="1">
    <citation type="journal article" date="2021" name="PeerJ">
        <title>Extensive microbial diversity within the chicken gut microbiome revealed by metagenomics and culture.</title>
        <authorList>
            <person name="Gilroy R."/>
            <person name="Ravi A."/>
            <person name="Getino M."/>
            <person name="Pursley I."/>
            <person name="Horton D.L."/>
            <person name="Alikhan N.F."/>
            <person name="Baker D."/>
            <person name="Gharbi K."/>
            <person name="Hall N."/>
            <person name="Watson M."/>
            <person name="Adriaenssens E.M."/>
            <person name="Foster-Nyarko E."/>
            <person name="Jarju S."/>
            <person name="Secka A."/>
            <person name="Antonio M."/>
            <person name="Oren A."/>
            <person name="Chaudhuri R.R."/>
            <person name="La Ragione R."/>
            <person name="Hildebrand F."/>
            <person name="Pallen M.J."/>
        </authorList>
    </citation>
    <scope>NUCLEOTIDE SEQUENCE</scope>
    <source>
        <strain evidence="5">ChiW19-6364</strain>
    </source>
</reference>
<organism evidence="5 6">
    <name type="scientific">Candidatus Blautia stercoripullorum</name>
    <dbReference type="NCBI Taxonomy" id="2838502"/>
    <lineage>
        <taxon>Bacteria</taxon>
        <taxon>Bacillati</taxon>
        <taxon>Bacillota</taxon>
        <taxon>Clostridia</taxon>
        <taxon>Lachnospirales</taxon>
        <taxon>Lachnospiraceae</taxon>
        <taxon>Blautia</taxon>
    </lineage>
</organism>
<dbReference type="GO" id="GO:0000976">
    <property type="term" value="F:transcription cis-regulatory region binding"/>
    <property type="evidence" value="ECO:0007669"/>
    <property type="project" value="TreeGrafter"/>
</dbReference>
<keyword evidence="2" id="KW-0238">DNA-binding</keyword>
<reference evidence="5" key="2">
    <citation type="submission" date="2021-04" db="EMBL/GenBank/DDBJ databases">
        <authorList>
            <person name="Gilroy R."/>
        </authorList>
    </citation>
    <scope>NUCLEOTIDE SEQUENCE</scope>
    <source>
        <strain evidence="5">ChiW19-6364</strain>
    </source>
</reference>
<evidence type="ECO:0000256" key="3">
    <source>
        <dbReference type="ARBA" id="ARBA00023163"/>
    </source>
</evidence>
<dbReference type="SUPFAM" id="SSF53822">
    <property type="entry name" value="Periplasmic binding protein-like I"/>
    <property type="match status" value="1"/>
</dbReference>
<dbReference type="Pfam" id="PF13377">
    <property type="entry name" value="Peripla_BP_3"/>
    <property type="match status" value="1"/>
</dbReference>
<dbReference type="SUPFAM" id="SSF47413">
    <property type="entry name" value="lambda repressor-like DNA-binding domains"/>
    <property type="match status" value="1"/>
</dbReference>
<evidence type="ECO:0000256" key="1">
    <source>
        <dbReference type="ARBA" id="ARBA00023015"/>
    </source>
</evidence>
<dbReference type="InterPro" id="IPR010982">
    <property type="entry name" value="Lambda_DNA-bd_dom_sf"/>
</dbReference>
<dbReference type="SMART" id="SM00354">
    <property type="entry name" value="HTH_LACI"/>
    <property type="match status" value="1"/>
</dbReference>
<dbReference type="CDD" id="cd01392">
    <property type="entry name" value="HTH_LacI"/>
    <property type="match status" value="1"/>
</dbReference>
<dbReference type="Proteomes" id="UP000823850">
    <property type="component" value="Unassembled WGS sequence"/>
</dbReference>
<dbReference type="PANTHER" id="PTHR30146:SF24">
    <property type="entry name" value="XYLOSE OPERON REGULATORY PROTEIN"/>
    <property type="match status" value="1"/>
</dbReference>
<keyword evidence="3" id="KW-0804">Transcription</keyword>
<name>A0A9D2R9U0_9FIRM</name>
<dbReference type="Gene3D" id="1.10.260.40">
    <property type="entry name" value="lambda repressor-like DNA-binding domains"/>
    <property type="match status" value="1"/>
</dbReference>
<evidence type="ECO:0000259" key="4">
    <source>
        <dbReference type="PROSITE" id="PS50932"/>
    </source>
</evidence>
<comment type="caution">
    <text evidence="5">The sequence shown here is derived from an EMBL/GenBank/DDBJ whole genome shotgun (WGS) entry which is preliminary data.</text>
</comment>
<dbReference type="EMBL" id="DWUX01000076">
    <property type="protein sequence ID" value="HJD39188.1"/>
    <property type="molecule type" value="Genomic_DNA"/>
</dbReference>
<dbReference type="InterPro" id="IPR046335">
    <property type="entry name" value="LacI/GalR-like_sensor"/>
</dbReference>
<evidence type="ECO:0000313" key="6">
    <source>
        <dbReference type="Proteomes" id="UP000823850"/>
    </source>
</evidence>
<dbReference type="InterPro" id="IPR000843">
    <property type="entry name" value="HTH_LacI"/>
</dbReference>
<dbReference type="AlphaFoldDB" id="A0A9D2R9U0"/>
<gene>
    <name evidence="5" type="ORF">H9913_04110</name>
</gene>
<dbReference type="Gene3D" id="3.40.50.2300">
    <property type="match status" value="2"/>
</dbReference>
<dbReference type="CDD" id="cd06267">
    <property type="entry name" value="PBP1_LacI_sugar_binding-like"/>
    <property type="match status" value="1"/>
</dbReference>
<accession>A0A9D2R9U0</accession>
<evidence type="ECO:0000256" key="2">
    <source>
        <dbReference type="ARBA" id="ARBA00023125"/>
    </source>
</evidence>
<dbReference type="GO" id="GO:0003700">
    <property type="term" value="F:DNA-binding transcription factor activity"/>
    <property type="evidence" value="ECO:0007669"/>
    <property type="project" value="TreeGrafter"/>
</dbReference>
<keyword evidence="1" id="KW-0805">Transcription regulation</keyword>
<proteinExistence type="predicted"/>
<dbReference type="Pfam" id="PF00356">
    <property type="entry name" value="LacI"/>
    <property type="match status" value="1"/>
</dbReference>
<dbReference type="PROSITE" id="PS00356">
    <property type="entry name" value="HTH_LACI_1"/>
    <property type="match status" value="1"/>
</dbReference>
<protein>
    <submittedName>
        <fullName evidence="5">LacI family transcriptional regulator</fullName>
    </submittedName>
</protein>
<dbReference type="InterPro" id="IPR028082">
    <property type="entry name" value="Peripla_BP_I"/>
</dbReference>
<dbReference type="PANTHER" id="PTHR30146">
    <property type="entry name" value="LACI-RELATED TRANSCRIPTIONAL REPRESSOR"/>
    <property type="match status" value="1"/>
</dbReference>
<evidence type="ECO:0000313" key="5">
    <source>
        <dbReference type="EMBL" id="HJD39188.1"/>
    </source>
</evidence>